<accession>A0A1G4K8F7</accession>
<dbReference type="FunFam" id="3.40.50.300:FF:000481">
    <property type="entry name" value="Structural maintenance of chromosomes 4"/>
    <property type="match status" value="1"/>
</dbReference>
<dbReference type="Proteomes" id="UP000191144">
    <property type="component" value="Chromosome G"/>
</dbReference>
<evidence type="ECO:0000313" key="16">
    <source>
        <dbReference type="Proteomes" id="UP000191144"/>
    </source>
</evidence>
<evidence type="ECO:0000256" key="2">
    <source>
        <dbReference type="ARBA" id="ARBA00006005"/>
    </source>
</evidence>
<evidence type="ECO:0000256" key="7">
    <source>
        <dbReference type="ARBA" id="ARBA00023054"/>
    </source>
</evidence>
<dbReference type="InterPro" id="IPR024704">
    <property type="entry name" value="SMC"/>
</dbReference>
<comment type="subcellular location">
    <subcellularLocation>
        <location evidence="1 11">Nucleus</location>
    </subcellularLocation>
</comment>
<proteinExistence type="inferred from homology"/>
<evidence type="ECO:0000256" key="4">
    <source>
        <dbReference type="ARBA" id="ARBA00022741"/>
    </source>
</evidence>
<dbReference type="Gene3D" id="3.30.70.1620">
    <property type="match status" value="1"/>
</dbReference>
<keyword evidence="3" id="KW-0132">Cell division</keyword>
<keyword evidence="6" id="KW-0067">ATP-binding</keyword>
<feature type="coiled-coil region" evidence="12">
    <location>
        <begin position="973"/>
        <end position="1091"/>
    </location>
</feature>
<reference evidence="16" key="1">
    <citation type="submission" date="2016-03" db="EMBL/GenBank/DDBJ databases">
        <authorList>
            <person name="Devillers Hugo."/>
        </authorList>
    </citation>
    <scope>NUCLEOTIDE SEQUENCE [LARGE SCALE GENOMIC DNA]</scope>
</reference>
<organism evidence="15 16">
    <name type="scientific">Lachancea meyersii CBS 8951</name>
    <dbReference type="NCBI Taxonomy" id="1266667"/>
    <lineage>
        <taxon>Eukaryota</taxon>
        <taxon>Fungi</taxon>
        <taxon>Dikarya</taxon>
        <taxon>Ascomycota</taxon>
        <taxon>Saccharomycotina</taxon>
        <taxon>Saccharomycetes</taxon>
        <taxon>Saccharomycetales</taxon>
        <taxon>Saccharomycetaceae</taxon>
        <taxon>Lachancea</taxon>
    </lineage>
</organism>
<dbReference type="GO" id="GO:0005524">
    <property type="term" value="F:ATP binding"/>
    <property type="evidence" value="ECO:0007669"/>
    <property type="project" value="UniProtKB-KW"/>
</dbReference>
<keyword evidence="16" id="KW-1185">Reference proteome</keyword>
<dbReference type="InterPro" id="IPR027417">
    <property type="entry name" value="P-loop_NTPase"/>
</dbReference>
<dbReference type="Pfam" id="PF02463">
    <property type="entry name" value="SMC_N"/>
    <property type="match status" value="1"/>
</dbReference>
<feature type="region of interest" description="Disordered" evidence="13">
    <location>
        <begin position="1108"/>
        <end position="1164"/>
    </location>
</feature>
<dbReference type="GO" id="GO:0007076">
    <property type="term" value="P:mitotic chromosome condensation"/>
    <property type="evidence" value="ECO:0007669"/>
    <property type="project" value="UniProtKB-ARBA"/>
</dbReference>
<dbReference type="Gene3D" id="3.40.50.300">
    <property type="entry name" value="P-loop containing nucleotide triphosphate hydrolases"/>
    <property type="match status" value="2"/>
</dbReference>
<dbReference type="InterPro" id="IPR036277">
    <property type="entry name" value="SMC_hinge_sf"/>
</dbReference>
<dbReference type="GO" id="GO:0051301">
    <property type="term" value="P:cell division"/>
    <property type="evidence" value="ECO:0007669"/>
    <property type="project" value="UniProtKB-KW"/>
</dbReference>
<keyword evidence="5" id="KW-0498">Mitosis</keyword>
<evidence type="ECO:0000256" key="8">
    <source>
        <dbReference type="ARBA" id="ARBA00023067"/>
    </source>
</evidence>
<dbReference type="PANTHER" id="PTHR18937:SF172">
    <property type="entry name" value="STRUCTURAL MAINTENANCE OF CHROMOSOMES PROTEIN"/>
    <property type="match status" value="1"/>
</dbReference>
<dbReference type="PIRSF" id="PIRSF005719">
    <property type="entry name" value="SMC"/>
    <property type="match status" value="1"/>
</dbReference>
<dbReference type="SUPFAM" id="SSF75553">
    <property type="entry name" value="Smc hinge domain"/>
    <property type="match status" value="1"/>
</dbReference>
<evidence type="ECO:0000256" key="9">
    <source>
        <dbReference type="ARBA" id="ARBA00023242"/>
    </source>
</evidence>
<keyword evidence="10" id="KW-0131">Cell cycle</keyword>
<dbReference type="InterPro" id="IPR010935">
    <property type="entry name" value="SMC_hinge"/>
</dbReference>
<dbReference type="GO" id="GO:0000796">
    <property type="term" value="C:condensin complex"/>
    <property type="evidence" value="ECO:0007669"/>
    <property type="project" value="TreeGrafter"/>
</dbReference>
<feature type="coiled-coil region" evidence="12">
    <location>
        <begin position="836"/>
        <end position="936"/>
    </location>
</feature>
<keyword evidence="7 12" id="KW-0175">Coiled coil</keyword>
<dbReference type="GO" id="GO:0005634">
    <property type="term" value="C:nucleus"/>
    <property type="evidence" value="ECO:0007669"/>
    <property type="project" value="UniProtKB-SubCell"/>
</dbReference>
<keyword evidence="4" id="KW-0547">Nucleotide-binding</keyword>
<dbReference type="OrthoDB" id="5575062at2759"/>
<evidence type="ECO:0000256" key="10">
    <source>
        <dbReference type="ARBA" id="ARBA00023306"/>
    </source>
</evidence>
<dbReference type="FunFam" id="3.40.50.300:FF:000585">
    <property type="entry name" value="Structural maintenance of chromosomes 4"/>
    <property type="match status" value="1"/>
</dbReference>
<name>A0A1G4K8F7_9SACH</name>
<dbReference type="SMART" id="SM00968">
    <property type="entry name" value="SMC_hinge"/>
    <property type="match status" value="1"/>
</dbReference>
<sequence length="1401" mass="159019">MDSPLSKKQKTHVSQNEDSSFEEDSVDVTRASRSRTPRKLVLGSPSKQFAVSQPGNSSSSNVPFLQPLRDDFLSSRSCVYSQSPPRSPNRSPTRKLELIQLSPTKKTRLEIQKLQETQNGLQPVQRLCISRLVLTNFKSYAGTQVVGPFDTSFSAVVGPNGSGKSNVIDSLLFVFGFRANKMRQGRLSDLIHKSEAFPALSFCQVDIFFQYVQDEPDGKTTVNKTKQELVVSRKAWRNSSSKYYVNCTESSFTQVTQLLRKEGIDMDHKRFLILQGEVESIAQMKPKAEKESDDGLLEYLEDIIGTAHYKQLIEQTLVEIEQLNETCQEKENRYEIVEREKSSLESGKDEALEFLRKEKELTILRSKLLQHSLWQSDTKLTNVKQKKITLEEKLTRERETYIHHQQEVKELEDHSRSLKSKLADLKEKERALRLKKRDCDRDKISAEERLKNLNQKRVKSEKSQNLTQASIGKIETKLNELLKGQEQYGGELAELNVNLCEEKGKLDEIKLSLKDKTGAISDEIAKIQRDLEPWNARLQAKTSQLKLEETTISVLKESHVKIIQEIKDAENQVVSLNERTAELRETISSLNKEGVSVKTQLKMGQSECDNATVKIKEMKAVLTAHRQRSVDARSSLSTFENKNKVLAALIRLKKSGRISGFYGRLGDLGVIDDKFDVAISTACPRLDDIVVDTVECAQQCIEYLRKNKLGYARFILLDKLRNFNLRPIPTPNNVPRLYDLVRPHDEKFKNAFYSVLRDTLVAKDLGEANRVAYGKQRFRVVTLDGKMIDLSGAMSGGGNYRASGMMKSERQDGANTFTAEEVHRIDAELVEREKNFQVASETLREMEEALQKLKDREPEIELDISKREMDIESLLLEIKSSEQKLANLRKEDVQKNSSNNDLCVAEANAATLRNECKELKEEMRTKNCALKDLQEQIMKIGGTGLQMQNSKVESITQHIEIILGKQKTDKAAIRKAESDLRRFKRQDEDLTRDAASFKEELHEMESALSEASERLCELDTELEKLSDECASLDEEFKGMEELLEQKSNEDNGFKVLEVDINNQLEKLQEVIGVVQREHASLQRQIDALRIRDVTTILEKLDENILPDDYMQSAPDVSEKSRGSEVGGGDEDMMDVDMLEKTEEQSSNAPDGAEAPTGMEIDSGCDGSSSQLIKLSLSELELLDVESIALEIDQLKDFIDNAHIDIEVLDEYAKSLADFRARKLDLNSAVDKREQVRQVCEDLKKKRLDEFMDGFNAISMTLKEMYQMITMGGNAELELVDSLDPFSEGVLFSVMPPKKSWRNISNLSGGEKTLSSLALVFALHKYKPTPLYVMDEIDAALDFRNVSIVANYIKERTKNAQFIVISLRNNMFELAQQLVGIYKNSNMTKSVALQNKDLIDRS</sequence>
<evidence type="ECO:0000313" key="15">
    <source>
        <dbReference type="EMBL" id="SCV00306.1"/>
    </source>
</evidence>
<protein>
    <recommendedName>
        <fullName evidence="11">Structural maintenance of chromosomes protein</fullName>
    </recommendedName>
</protein>
<feature type="coiled-coil region" evidence="12">
    <location>
        <begin position="310"/>
        <end position="347"/>
    </location>
</feature>
<dbReference type="GO" id="GO:0016887">
    <property type="term" value="F:ATP hydrolysis activity"/>
    <property type="evidence" value="ECO:0007669"/>
    <property type="project" value="InterPro"/>
</dbReference>
<gene>
    <name evidence="15" type="ORF">LAME_0G08856G</name>
</gene>
<dbReference type="PANTHER" id="PTHR18937">
    <property type="entry name" value="STRUCTURAL MAINTENANCE OF CHROMOSOMES SMC FAMILY MEMBER"/>
    <property type="match status" value="1"/>
</dbReference>
<feature type="compositionally biased region" description="Acidic residues" evidence="13">
    <location>
        <begin position="1127"/>
        <end position="1136"/>
    </location>
</feature>
<feature type="region of interest" description="Disordered" evidence="13">
    <location>
        <begin position="1"/>
        <end position="65"/>
    </location>
</feature>
<keyword evidence="8" id="KW-0226">DNA condensation</keyword>
<dbReference type="EMBL" id="LT598484">
    <property type="protein sequence ID" value="SCV00306.1"/>
    <property type="molecule type" value="Genomic_DNA"/>
</dbReference>
<feature type="domain" description="SMC hinge" evidence="14">
    <location>
        <begin position="659"/>
        <end position="772"/>
    </location>
</feature>
<evidence type="ECO:0000256" key="1">
    <source>
        <dbReference type="ARBA" id="ARBA00004123"/>
    </source>
</evidence>
<evidence type="ECO:0000256" key="13">
    <source>
        <dbReference type="SAM" id="MobiDB-lite"/>
    </source>
</evidence>
<feature type="coiled-coil region" evidence="12">
    <location>
        <begin position="380"/>
        <end position="463"/>
    </location>
</feature>
<dbReference type="Gene3D" id="1.20.1060.20">
    <property type="match status" value="1"/>
</dbReference>
<evidence type="ECO:0000259" key="14">
    <source>
        <dbReference type="SMART" id="SM00968"/>
    </source>
</evidence>
<evidence type="ECO:0000256" key="3">
    <source>
        <dbReference type="ARBA" id="ARBA00022618"/>
    </source>
</evidence>
<feature type="coiled-coil region" evidence="12">
    <location>
        <begin position="552"/>
        <end position="593"/>
    </location>
</feature>
<feature type="compositionally biased region" description="Polar residues" evidence="13">
    <location>
        <begin position="45"/>
        <end position="63"/>
    </location>
</feature>
<evidence type="ECO:0000256" key="5">
    <source>
        <dbReference type="ARBA" id="ARBA00022776"/>
    </source>
</evidence>
<evidence type="ECO:0000256" key="11">
    <source>
        <dbReference type="PIRNR" id="PIRNR005719"/>
    </source>
</evidence>
<evidence type="ECO:0000256" key="6">
    <source>
        <dbReference type="ARBA" id="ARBA00022840"/>
    </source>
</evidence>
<dbReference type="Pfam" id="PF06470">
    <property type="entry name" value="SMC_hinge"/>
    <property type="match status" value="1"/>
</dbReference>
<keyword evidence="9 11" id="KW-0539">Nucleus</keyword>
<dbReference type="SUPFAM" id="SSF52540">
    <property type="entry name" value="P-loop containing nucleoside triphosphate hydrolases"/>
    <property type="match status" value="1"/>
</dbReference>
<evidence type="ECO:0000256" key="12">
    <source>
        <dbReference type="SAM" id="Coils"/>
    </source>
</evidence>
<dbReference type="InterPro" id="IPR003395">
    <property type="entry name" value="RecF/RecN/SMC_N"/>
</dbReference>
<comment type="similarity">
    <text evidence="2">Belongs to the SMC family. SMC4 subfamily.</text>
</comment>